<dbReference type="GO" id="GO:0000976">
    <property type="term" value="F:transcription cis-regulatory region binding"/>
    <property type="evidence" value="ECO:0007669"/>
    <property type="project" value="TreeGrafter"/>
</dbReference>
<dbReference type="CDD" id="cd00383">
    <property type="entry name" value="trans_reg_C"/>
    <property type="match status" value="1"/>
</dbReference>
<keyword evidence="1 6" id="KW-0597">Phosphoprotein</keyword>
<proteinExistence type="predicted"/>
<dbReference type="GO" id="GO:0032993">
    <property type="term" value="C:protein-DNA complex"/>
    <property type="evidence" value="ECO:0007669"/>
    <property type="project" value="TreeGrafter"/>
</dbReference>
<dbReference type="PROSITE" id="PS50110">
    <property type="entry name" value="RESPONSE_REGULATORY"/>
    <property type="match status" value="1"/>
</dbReference>
<dbReference type="InterPro" id="IPR011006">
    <property type="entry name" value="CheY-like_superfamily"/>
</dbReference>
<dbReference type="Pfam" id="PF00486">
    <property type="entry name" value="Trans_reg_C"/>
    <property type="match status" value="1"/>
</dbReference>
<organism evidence="10 11">
    <name type="scientific">Halarcobacter ebronensis</name>
    <dbReference type="NCBI Taxonomy" id="1462615"/>
    <lineage>
        <taxon>Bacteria</taxon>
        <taxon>Pseudomonadati</taxon>
        <taxon>Campylobacterota</taxon>
        <taxon>Epsilonproteobacteria</taxon>
        <taxon>Campylobacterales</taxon>
        <taxon>Arcobacteraceae</taxon>
        <taxon>Halarcobacter</taxon>
    </lineage>
</organism>
<dbReference type="AlphaFoldDB" id="A0A4Q0YFY1"/>
<reference evidence="10 11" key="1">
    <citation type="submission" date="2017-10" db="EMBL/GenBank/DDBJ databases">
        <title>Genomics of the genus Arcobacter.</title>
        <authorList>
            <person name="Perez-Cataluna A."/>
            <person name="Figueras M.J."/>
        </authorList>
    </citation>
    <scope>NUCLEOTIDE SEQUENCE [LARGE SCALE GENOMIC DNA]</scope>
    <source>
        <strain evidence="10 11">CECT 8993</strain>
    </source>
</reference>
<keyword evidence="3" id="KW-0805">Transcription regulation</keyword>
<feature type="domain" description="Response regulatory" evidence="8">
    <location>
        <begin position="2"/>
        <end position="115"/>
    </location>
</feature>
<dbReference type="Gene3D" id="1.10.10.10">
    <property type="entry name" value="Winged helix-like DNA-binding domain superfamily/Winged helix DNA-binding domain"/>
    <property type="match status" value="1"/>
</dbReference>
<sequence>MKILLLEDNKKLNSTIKKRLELKGYKISSFIDGQEALDNITEGFSCFILDINVPNIDGITILEKIRTYYSDVPIIIISATVELDMIKDAYDLGCSEYLKKPFFIDELEIKIEKLCQIKDEKIRFDENCFFDYKSSTICIDNEIIRLTKKERLLMNLFLTKKNQVITYNAIENYVWEGSFASIDSIRSLVRRLRKNLKKEYIETVVDTGYIFTCI</sequence>
<dbReference type="InterPro" id="IPR001789">
    <property type="entry name" value="Sig_transdc_resp-reg_receiver"/>
</dbReference>
<keyword evidence="2" id="KW-0902">Two-component regulatory system</keyword>
<comment type="caution">
    <text evidence="10">The sequence shown here is derived from an EMBL/GenBank/DDBJ whole genome shotgun (WGS) entry which is preliminary data.</text>
</comment>
<dbReference type="SUPFAM" id="SSF52172">
    <property type="entry name" value="CheY-like"/>
    <property type="match status" value="1"/>
</dbReference>
<evidence type="ECO:0000313" key="11">
    <source>
        <dbReference type="Proteomes" id="UP000290172"/>
    </source>
</evidence>
<dbReference type="InterPro" id="IPR039420">
    <property type="entry name" value="WalR-like"/>
</dbReference>
<evidence type="ECO:0000256" key="5">
    <source>
        <dbReference type="ARBA" id="ARBA00023163"/>
    </source>
</evidence>
<accession>A0A4Q0YFY1</accession>
<evidence type="ECO:0000256" key="2">
    <source>
        <dbReference type="ARBA" id="ARBA00023012"/>
    </source>
</evidence>
<dbReference type="SMART" id="SM00862">
    <property type="entry name" value="Trans_reg_C"/>
    <property type="match status" value="1"/>
</dbReference>
<gene>
    <name evidence="10" type="ORF">CRV08_07195</name>
</gene>
<name>A0A4Q0YFY1_9BACT</name>
<dbReference type="GO" id="GO:0005829">
    <property type="term" value="C:cytosol"/>
    <property type="evidence" value="ECO:0007669"/>
    <property type="project" value="TreeGrafter"/>
</dbReference>
<dbReference type="SMART" id="SM00448">
    <property type="entry name" value="REC"/>
    <property type="match status" value="1"/>
</dbReference>
<evidence type="ECO:0000256" key="7">
    <source>
        <dbReference type="PROSITE-ProRule" id="PRU01091"/>
    </source>
</evidence>
<dbReference type="PANTHER" id="PTHR48111:SF21">
    <property type="entry name" value="DNA-BINDING DUAL MASTER TRANSCRIPTIONAL REGULATOR RPAA"/>
    <property type="match status" value="1"/>
</dbReference>
<evidence type="ECO:0000259" key="8">
    <source>
        <dbReference type="PROSITE" id="PS50110"/>
    </source>
</evidence>
<dbReference type="InterPro" id="IPR001867">
    <property type="entry name" value="OmpR/PhoB-type_DNA-bd"/>
</dbReference>
<evidence type="ECO:0000259" key="9">
    <source>
        <dbReference type="PROSITE" id="PS51755"/>
    </source>
</evidence>
<protein>
    <submittedName>
        <fullName evidence="10">DNA-binding response regulator</fullName>
    </submittedName>
</protein>
<dbReference type="RefSeq" id="WP_128980570.1">
    <property type="nucleotide sequence ID" value="NZ_PDKJ01000005.1"/>
</dbReference>
<evidence type="ECO:0000256" key="3">
    <source>
        <dbReference type="ARBA" id="ARBA00023015"/>
    </source>
</evidence>
<evidence type="ECO:0000256" key="6">
    <source>
        <dbReference type="PROSITE-ProRule" id="PRU00169"/>
    </source>
</evidence>
<feature type="domain" description="OmpR/PhoB-type" evidence="9">
    <location>
        <begin position="119"/>
        <end position="213"/>
    </location>
</feature>
<feature type="modified residue" description="4-aspartylphosphate" evidence="6">
    <location>
        <position position="50"/>
    </location>
</feature>
<evidence type="ECO:0000313" key="10">
    <source>
        <dbReference type="EMBL" id="RXJ68604.1"/>
    </source>
</evidence>
<dbReference type="Proteomes" id="UP000290172">
    <property type="component" value="Unassembled WGS sequence"/>
</dbReference>
<dbReference type="GO" id="GO:0006355">
    <property type="term" value="P:regulation of DNA-templated transcription"/>
    <property type="evidence" value="ECO:0007669"/>
    <property type="project" value="InterPro"/>
</dbReference>
<dbReference type="PROSITE" id="PS51755">
    <property type="entry name" value="OMPR_PHOB"/>
    <property type="match status" value="1"/>
</dbReference>
<feature type="DNA-binding region" description="OmpR/PhoB-type" evidence="7">
    <location>
        <begin position="119"/>
        <end position="213"/>
    </location>
</feature>
<keyword evidence="4 7" id="KW-0238">DNA-binding</keyword>
<evidence type="ECO:0000256" key="1">
    <source>
        <dbReference type="ARBA" id="ARBA00022553"/>
    </source>
</evidence>
<dbReference type="Gene3D" id="3.40.50.2300">
    <property type="match status" value="1"/>
</dbReference>
<keyword evidence="5" id="KW-0804">Transcription</keyword>
<dbReference type="EMBL" id="PDKJ01000005">
    <property type="protein sequence ID" value="RXJ68604.1"/>
    <property type="molecule type" value="Genomic_DNA"/>
</dbReference>
<dbReference type="InterPro" id="IPR036388">
    <property type="entry name" value="WH-like_DNA-bd_sf"/>
</dbReference>
<dbReference type="PANTHER" id="PTHR48111">
    <property type="entry name" value="REGULATOR OF RPOS"/>
    <property type="match status" value="1"/>
</dbReference>
<dbReference type="GO" id="GO:0000156">
    <property type="term" value="F:phosphorelay response regulator activity"/>
    <property type="evidence" value="ECO:0007669"/>
    <property type="project" value="TreeGrafter"/>
</dbReference>
<dbReference type="Pfam" id="PF00072">
    <property type="entry name" value="Response_reg"/>
    <property type="match status" value="1"/>
</dbReference>
<evidence type="ECO:0000256" key="4">
    <source>
        <dbReference type="ARBA" id="ARBA00023125"/>
    </source>
</evidence>